<evidence type="ECO:0000256" key="1">
    <source>
        <dbReference type="SAM" id="Phobius"/>
    </source>
</evidence>
<proteinExistence type="predicted"/>
<name>A0A3A8EEA7_9GAMM</name>
<feature type="transmembrane region" description="Helical" evidence="1">
    <location>
        <begin position="43"/>
        <end position="65"/>
    </location>
</feature>
<dbReference type="EMBL" id="RAXU01000014">
    <property type="protein sequence ID" value="RKG32559.1"/>
    <property type="molecule type" value="Genomic_DNA"/>
</dbReference>
<evidence type="ECO:0000313" key="2">
    <source>
        <dbReference type="EMBL" id="RKG32559.1"/>
    </source>
</evidence>
<sequence length="395" mass="46993">MRALLQTYAVVALCLLALLSVLSYGYGAGYVYIYWRDWQLQTNVWILLLLIGVLTLFVQLIWMSVRRYLHREQRKLETVFNFSHLHPYEQLGVIWLLEAAKDQQSFVNQVFDKSGLLKGIVEAKLLFQNEQYDQSLNALNQTSPMAFELAELQRIELFLAKGETEQALTHLEFLQQHQLSPWLKQIEHAYQQRITVLWGQLALQQPWVYLRSMKYGHLDPQSRDIWLQQLLTQFDQASLDDLQAIQQRYQDLEQEIKTRPYTSKALWLKLLARLPEMSLQHEMLALHLLDEQFDRDVFYLWFQQQLLKQNPDYQDIEKKIEKFEQHYLSMPILTFAKWHVYMATGRKIEADGLLQLYPDDVLMSYLRVKSQLNESQIQQLNLVFENDANFLKFKI</sequence>
<gene>
    <name evidence="2" type="ORF">D7V21_11625</name>
</gene>
<keyword evidence="1" id="KW-0812">Transmembrane</keyword>
<protein>
    <submittedName>
        <fullName evidence="2">Heme biosynthesis protein HemY</fullName>
    </submittedName>
</protein>
<dbReference type="AlphaFoldDB" id="A0A3A8EEA7"/>
<evidence type="ECO:0000313" key="3">
    <source>
        <dbReference type="Proteomes" id="UP000269001"/>
    </source>
</evidence>
<dbReference type="Proteomes" id="UP000269001">
    <property type="component" value="Unassembled WGS sequence"/>
</dbReference>
<reference evidence="2 3" key="1">
    <citation type="submission" date="2018-09" db="EMBL/GenBank/DDBJ databases">
        <title>The draft genome of Acinetobacter spp. strains.</title>
        <authorList>
            <person name="Qin J."/>
            <person name="Feng Y."/>
            <person name="Zong Z."/>
        </authorList>
    </citation>
    <scope>NUCLEOTIDE SEQUENCE [LARGE SCALE GENOMIC DNA]</scope>
    <source>
        <strain evidence="2 3">WCHAc060096</strain>
    </source>
</reference>
<accession>A0A3A8EEA7</accession>
<keyword evidence="1" id="KW-0472">Membrane</keyword>
<comment type="caution">
    <text evidence="2">The sequence shown here is derived from an EMBL/GenBank/DDBJ whole genome shotgun (WGS) entry which is preliminary data.</text>
</comment>
<organism evidence="2 3">
    <name type="scientific">Acinetobacter guerrae</name>
    <dbReference type="NCBI Taxonomy" id="1843371"/>
    <lineage>
        <taxon>Bacteria</taxon>
        <taxon>Pseudomonadati</taxon>
        <taxon>Pseudomonadota</taxon>
        <taxon>Gammaproteobacteria</taxon>
        <taxon>Moraxellales</taxon>
        <taxon>Moraxellaceae</taxon>
        <taxon>Acinetobacter</taxon>
    </lineage>
</organism>
<keyword evidence="3" id="KW-1185">Reference proteome</keyword>
<dbReference type="RefSeq" id="WP_120370646.1">
    <property type="nucleotide sequence ID" value="NZ_RAXU01000014.1"/>
</dbReference>
<keyword evidence="1" id="KW-1133">Transmembrane helix</keyword>